<proteinExistence type="predicted"/>
<dbReference type="InterPro" id="IPR011042">
    <property type="entry name" value="6-blade_b-propeller_TolB-like"/>
</dbReference>
<dbReference type="SUPFAM" id="SSF63829">
    <property type="entry name" value="Calcium-dependent phosphotriesterase"/>
    <property type="match status" value="1"/>
</dbReference>
<evidence type="ECO:0000313" key="3">
    <source>
        <dbReference type="Proteomes" id="UP000297527"/>
    </source>
</evidence>
<accession>A0A4Z1I4L6</accession>
<dbReference type="AlphaFoldDB" id="A0A4Z1I4L6"/>
<name>A0A4Z1I4L6_9HELO</name>
<organism evidence="2 3">
    <name type="scientific">Botryotinia convoluta</name>
    <dbReference type="NCBI Taxonomy" id="54673"/>
    <lineage>
        <taxon>Eukaryota</taxon>
        <taxon>Fungi</taxon>
        <taxon>Dikarya</taxon>
        <taxon>Ascomycota</taxon>
        <taxon>Pezizomycotina</taxon>
        <taxon>Leotiomycetes</taxon>
        <taxon>Helotiales</taxon>
        <taxon>Sclerotiniaceae</taxon>
        <taxon>Botryotinia</taxon>
    </lineage>
</organism>
<reference evidence="2 3" key="1">
    <citation type="submission" date="2017-12" db="EMBL/GenBank/DDBJ databases">
        <title>Comparative genomics of Botrytis spp.</title>
        <authorList>
            <person name="Valero-Jimenez C.A."/>
            <person name="Tapia P."/>
            <person name="Veloso J."/>
            <person name="Silva-Moreno E."/>
            <person name="Staats M."/>
            <person name="Valdes J.H."/>
            <person name="Van Kan J.A.L."/>
        </authorList>
    </citation>
    <scope>NUCLEOTIDE SEQUENCE [LARGE SCALE GENOMIC DNA]</scope>
    <source>
        <strain evidence="2 3">MUCL11595</strain>
    </source>
</reference>
<dbReference type="InterPro" id="IPR013658">
    <property type="entry name" value="SGL"/>
</dbReference>
<protein>
    <recommendedName>
        <fullName evidence="1">SMP-30/Gluconolactonase/LRE-like region domain-containing protein</fullName>
    </recommendedName>
</protein>
<gene>
    <name evidence="2" type="ORF">BCON_0076g00470</name>
</gene>
<comment type="caution">
    <text evidence="2">The sequence shown here is derived from an EMBL/GenBank/DDBJ whole genome shotgun (WGS) entry which is preliminary data.</text>
</comment>
<keyword evidence="3" id="KW-1185">Reference proteome</keyword>
<dbReference type="Gene3D" id="2.120.10.30">
    <property type="entry name" value="TolB, C-terminal domain"/>
    <property type="match status" value="1"/>
</dbReference>
<dbReference type="Pfam" id="PF08450">
    <property type="entry name" value="SGL"/>
    <property type="match status" value="1"/>
</dbReference>
<dbReference type="Proteomes" id="UP000297527">
    <property type="component" value="Unassembled WGS sequence"/>
</dbReference>
<evidence type="ECO:0000259" key="1">
    <source>
        <dbReference type="Pfam" id="PF08450"/>
    </source>
</evidence>
<dbReference type="EMBL" id="PQXN01000076">
    <property type="protein sequence ID" value="TGO56569.1"/>
    <property type="molecule type" value="Genomic_DNA"/>
</dbReference>
<evidence type="ECO:0000313" key="2">
    <source>
        <dbReference type="EMBL" id="TGO56569.1"/>
    </source>
</evidence>
<sequence>MDKDRLFYEFKNPTEYPMAFVIDSEDHMWCAVAGTSRIIRISPKSEIVGEIHLPSLHEPIDLQFIGNELVILTKRNIKRDEVLRMGGTSHELVKNAKEASHGNIFTVNIGYTGKPRHLYKLGPEELSLLKNSGLSLGGNFRTFIREAADFFSRLHGFEASPNV</sequence>
<feature type="domain" description="SMP-30/Gluconolactonase/LRE-like region" evidence="1">
    <location>
        <begin position="2"/>
        <end position="70"/>
    </location>
</feature>
<dbReference type="OrthoDB" id="423498at2759"/>